<feature type="compositionally biased region" description="Pro residues" evidence="1">
    <location>
        <begin position="39"/>
        <end position="49"/>
    </location>
</feature>
<name>C3YSX1_BRAFL</name>
<sequence length="211" mass="23105">MQSPVEAAAIGDGACAGTSPAPALSGQPQPGPTQLLPAPGKPQPGPAQPLPASSILYRFICEARPKMAIGDSCHWYLYSNYSTSKASDAGEECHGSNNHLGSQNDPDSVYGETFKKSQVRGRPVTTRGLSAQQYQEHGPDVTSSTAIGVFVKTVRHSLRQAPYLVSDYRLRAKTWYMDGTFKKVRRPFYQVFDISMRSSWKMTTRSRSNCK</sequence>
<feature type="region of interest" description="Disordered" evidence="1">
    <location>
        <begin position="1"/>
        <end position="49"/>
    </location>
</feature>
<dbReference type="EMBL" id="GG666550">
    <property type="protein sequence ID" value="EEN56635.1"/>
    <property type="molecule type" value="Genomic_DNA"/>
</dbReference>
<accession>C3YSX1</accession>
<feature type="compositionally biased region" description="Polar residues" evidence="1">
    <location>
        <begin position="95"/>
        <end position="106"/>
    </location>
</feature>
<dbReference type="AlphaFoldDB" id="C3YSX1"/>
<evidence type="ECO:0000313" key="2">
    <source>
        <dbReference type="EMBL" id="EEN56635.1"/>
    </source>
</evidence>
<feature type="compositionally biased region" description="Low complexity" evidence="1">
    <location>
        <begin position="24"/>
        <end position="38"/>
    </location>
</feature>
<dbReference type="InParanoid" id="C3YSX1"/>
<proteinExistence type="predicted"/>
<reference evidence="2" key="1">
    <citation type="journal article" date="2008" name="Nature">
        <title>The amphioxus genome and the evolution of the chordate karyotype.</title>
        <authorList>
            <consortium name="US DOE Joint Genome Institute (JGI-PGF)"/>
            <person name="Putnam N.H."/>
            <person name="Butts T."/>
            <person name="Ferrier D.E.K."/>
            <person name="Furlong R.F."/>
            <person name="Hellsten U."/>
            <person name="Kawashima T."/>
            <person name="Robinson-Rechavi M."/>
            <person name="Shoguchi E."/>
            <person name="Terry A."/>
            <person name="Yu J.-K."/>
            <person name="Benito-Gutierrez E.L."/>
            <person name="Dubchak I."/>
            <person name="Garcia-Fernandez J."/>
            <person name="Gibson-Brown J.J."/>
            <person name="Grigoriev I.V."/>
            <person name="Horton A.C."/>
            <person name="de Jong P.J."/>
            <person name="Jurka J."/>
            <person name="Kapitonov V.V."/>
            <person name="Kohara Y."/>
            <person name="Kuroki Y."/>
            <person name="Lindquist E."/>
            <person name="Lucas S."/>
            <person name="Osoegawa K."/>
            <person name="Pennacchio L.A."/>
            <person name="Salamov A.A."/>
            <person name="Satou Y."/>
            <person name="Sauka-Spengler T."/>
            <person name="Schmutz J."/>
            <person name="Shin-I T."/>
            <person name="Toyoda A."/>
            <person name="Bronner-Fraser M."/>
            <person name="Fujiyama A."/>
            <person name="Holland L.Z."/>
            <person name="Holland P.W.H."/>
            <person name="Satoh N."/>
            <person name="Rokhsar D.S."/>
        </authorList>
    </citation>
    <scope>NUCLEOTIDE SEQUENCE [LARGE SCALE GENOMIC DNA]</scope>
    <source>
        <strain evidence="2">S238N-H82</strain>
        <tissue evidence="2">Testes</tissue>
    </source>
</reference>
<evidence type="ECO:0000256" key="1">
    <source>
        <dbReference type="SAM" id="MobiDB-lite"/>
    </source>
</evidence>
<feature type="region of interest" description="Disordered" evidence="1">
    <location>
        <begin position="87"/>
        <end position="107"/>
    </location>
</feature>
<gene>
    <name evidence="2" type="ORF">BRAFLDRAFT_95137</name>
</gene>
<organism>
    <name type="scientific">Branchiostoma floridae</name>
    <name type="common">Florida lancelet</name>
    <name type="synonym">Amphioxus</name>
    <dbReference type="NCBI Taxonomy" id="7739"/>
    <lineage>
        <taxon>Eukaryota</taxon>
        <taxon>Metazoa</taxon>
        <taxon>Chordata</taxon>
        <taxon>Cephalochordata</taxon>
        <taxon>Leptocardii</taxon>
        <taxon>Amphioxiformes</taxon>
        <taxon>Branchiostomatidae</taxon>
        <taxon>Branchiostoma</taxon>
    </lineage>
</organism>
<protein>
    <submittedName>
        <fullName evidence="2">Uncharacterized protein</fullName>
    </submittedName>
</protein>